<name>A0A376NSG1_ECOLX</name>
<protein>
    <submittedName>
        <fullName evidence="2">Uncharacterized protein</fullName>
    </submittedName>
</protein>
<sequence length="55" mass="6223">MIDNRTASAIDQALQKHDTPVGPLFFVTRHGRTKKMPHPKNGNSLPGILYDHPRF</sequence>
<accession>A0A376NSG1</accession>
<feature type="region of interest" description="Disordered" evidence="1">
    <location>
        <begin position="31"/>
        <end position="55"/>
    </location>
</feature>
<organism evidence="2 3">
    <name type="scientific">Escherichia coli</name>
    <dbReference type="NCBI Taxonomy" id="562"/>
    <lineage>
        <taxon>Bacteria</taxon>
        <taxon>Pseudomonadati</taxon>
        <taxon>Pseudomonadota</taxon>
        <taxon>Gammaproteobacteria</taxon>
        <taxon>Enterobacterales</taxon>
        <taxon>Enterobacteriaceae</taxon>
        <taxon>Escherichia</taxon>
    </lineage>
</organism>
<dbReference type="AlphaFoldDB" id="A0A376NSG1"/>
<dbReference type="EMBL" id="UGBT01000002">
    <property type="protein sequence ID" value="STH68932.1"/>
    <property type="molecule type" value="Genomic_DNA"/>
</dbReference>
<evidence type="ECO:0000256" key="1">
    <source>
        <dbReference type="SAM" id="MobiDB-lite"/>
    </source>
</evidence>
<dbReference type="Proteomes" id="UP000254428">
    <property type="component" value="Unassembled WGS sequence"/>
</dbReference>
<evidence type="ECO:0000313" key="3">
    <source>
        <dbReference type="Proteomes" id="UP000254428"/>
    </source>
</evidence>
<gene>
    <name evidence="2" type="ORF">NCTC11341_00430</name>
</gene>
<reference evidence="2 3" key="1">
    <citation type="submission" date="2018-06" db="EMBL/GenBank/DDBJ databases">
        <authorList>
            <consortium name="Pathogen Informatics"/>
            <person name="Doyle S."/>
        </authorList>
    </citation>
    <scope>NUCLEOTIDE SEQUENCE [LARGE SCALE GENOMIC DNA]</scope>
    <source>
        <strain evidence="2 3">NCTC11341</strain>
    </source>
</reference>
<evidence type="ECO:0000313" key="2">
    <source>
        <dbReference type="EMBL" id="STH68932.1"/>
    </source>
</evidence>
<proteinExistence type="predicted"/>